<proteinExistence type="inferred from homology"/>
<dbReference type="EC" id="3.1.3.25" evidence="5"/>
<dbReference type="PANTHER" id="PTHR20854">
    <property type="entry name" value="INOSITOL MONOPHOSPHATASE"/>
    <property type="match status" value="1"/>
</dbReference>
<feature type="binding site" evidence="4">
    <location>
        <position position="86"/>
    </location>
    <ligand>
        <name>Mg(2+)</name>
        <dbReference type="ChEBI" id="CHEBI:18420"/>
        <label>1</label>
        <note>catalytic</note>
    </ligand>
</feature>
<dbReference type="Proteomes" id="UP000029999">
    <property type="component" value="Unassembled WGS sequence"/>
</dbReference>
<evidence type="ECO:0000256" key="2">
    <source>
        <dbReference type="ARBA" id="ARBA00022723"/>
    </source>
</evidence>
<sequence length="263" mass="29147">MNIDRRQLQQIVKDVADTTIMPLFNNVSRRYKKDGSIVTQADNAMQHALSERLVEICPDIALLGEEMTPAEQQAMLDTGQPLWCLDPIDGTSNFAAGLPFFCVSLALIEQGRVTTAVVYDPVRDESFSACLDQGAWLNDAPLLVENVGLTLKRTIAFIDFKRLPEALSTQLVKERPYGSQRNEGSIALELCWLAAGRGHVYLHGGQNIWDYAAADLIVSEAGAYACTLNGDNVFKNTLEQRSSCAAIDKDLYDQWRSYLKVPS</sequence>
<dbReference type="InterPro" id="IPR000760">
    <property type="entry name" value="Inositol_monophosphatase-like"/>
</dbReference>
<dbReference type="GO" id="GO:0046854">
    <property type="term" value="P:phosphatidylinositol phosphate biosynthetic process"/>
    <property type="evidence" value="ECO:0007669"/>
    <property type="project" value="InterPro"/>
</dbReference>
<dbReference type="Pfam" id="PF00459">
    <property type="entry name" value="Inositol_P"/>
    <property type="match status" value="1"/>
</dbReference>
<dbReference type="CDD" id="cd01637">
    <property type="entry name" value="IMPase_like"/>
    <property type="match status" value="1"/>
</dbReference>
<dbReference type="Gene3D" id="3.40.190.80">
    <property type="match status" value="1"/>
</dbReference>
<dbReference type="InterPro" id="IPR020550">
    <property type="entry name" value="Inositol_monophosphatase_CS"/>
</dbReference>
<gene>
    <name evidence="5" type="ORF">LP43_0564</name>
</gene>
<organism evidence="5 6">
    <name type="scientific">Methylophaga thiooxydans</name>
    <dbReference type="NCBI Taxonomy" id="392484"/>
    <lineage>
        <taxon>Bacteria</taxon>
        <taxon>Pseudomonadati</taxon>
        <taxon>Pseudomonadota</taxon>
        <taxon>Gammaproteobacteria</taxon>
        <taxon>Thiotrichales</taxon>
        <taxon>Piscirickettsiaceae</taxon>
        <taxon>Methylophaga</taxon>
    </lineage>
</organism>
<keyword evidence="2 4" id="KW-0479">Metal-binding</keyword>
<evidence type="ECO:0000256" key="4">
    <source>
        <dbReference type="PIRSR" id="PIRSR600760-2"/>
    </source>
</evidence>
<keyword evidence="3 4" id="KW-0460">Magnesium</keyword>
<comment type="similarity">
    <text evidence="1">Belongs to the inositol monophosphatase superfamily.</text>
</comment>
<reference evidence="5 6" key="1">
    <citation type="submission" date="2014-09" db="EMBL/GenBank/DDBJ databases">
        <authorList>
            <person name="Grob C."/>
            <person name="Taubert M."/>
            <person name="Howat A.M."/>
            <person name="Burns O.J."/>
            <person name="Dixon J.L."/>
            <person name="Chen Y."/>
            <person name="Murrell J.C."/>
        </authorList>
    </citation>
    <scope>NUCLEOTIDE SEQUENCE [LARGE SCALE GENOMIC DNA]</scope>
    <source>
        <strain evidence="5">L4</strain>
    </source>
</reference>
<protein>
    <submittedName>
        <fullName evidence="5">Inositol-1-monophosphatase</fullName>
        <ecNumber evidence="5">3.1.3.25</ecNumber>
    </submittedName>
</protein>
<feature type="binding site" evidence="4">
    <location>
        <position position="65"/>
    </location>
    <ligand>
        <name>Mg(2+)</name>
        <dbReference type="ChEBI" id="CHEBI:18420"/>
        <label>1</label>
        <note>catalytic</note>
    </ligand>
</feature>
<dbReference type="PROSITE" id="PS00630">
    <property type="entry name" value="IMP_2"/>
    <property type="match status" value="1"/>
</dbReference>
<dbReference type="RefSeq" id="WP_036311718.1">
    <property type="nucleotide sequence ID" value="NZ_JRQD01000001.1"/>
</dbReference>
<accession>A0A0A0BJH6</accession>
<feature type="binding site" evidence="4">
    <location>
        <position position="88"/>
    </location>
    <ligand>
        <name>Mg(2+)</name>
        <dbReference type="ChEBI" id="CHEBI:18420"/>
        <label>1</label>
        <note>catalytic</note>
    </ligand>
</feature>
<evidence type="ECO:0000313" key="5">
    <source>
        <dbReference type="EMBL" id="KGM08141.1"/>
    </source>
</evidence>
<dbReference type="GO" id="GO:0006020">
    <property type="term" value="P:inositol metabolic process"/>
    <property type="evidence" value="ECO:0007669"/>
    <property type="project" value="TreeGrafter"/>
</dbReference>
<dbReference type="EMBL" id="JRQD01000001">
    <property type="protein sequence ID" value="KGM08141.1"/>
    <property type="molecule type" value="Genomic_DNA"/>
</dbReference>
<comment type="cofactor">
    <cofactor evidence="4">
        <name>Mg(2+)</name>
        <dbReference type="ChEBI" id="CHEBI:18420"/>
    </cofactor>
</comment>
<dbReference type="GO" id="GO:0046872">
    <property type="term" value="F:metal ion binding"/>
    <property type="evidence" value="ECO:0007669"/>
    <property type="project" value="UniProtKB-KW"/>
</dbReference>
<keyword evidence="5" id="KW-0378">Hydrolase</keyword>
<dbReference type="Gene3D" id="3.30.540.10">
    <property type="entry name" value="Fructose-1,6-Bisphosphatase, subunit A, domain 1"/>
    <property type="match status" value="1"/>
</dbReference>
<evidence type="ECO:0000256" key="1">
    <source>
        <dbReference type="ARBA" id="ARBA00009759"/>
    </source>
</evidence>
<dbReference type="PRINTS" id="PR00377">
    <property type="entry name" value="IMPHPHTASES"/>
</dbReference>
<evidence type="ECO:0000313" key="6">
    <source>
        <dbReference type="Proteomes" id="UP000029999"/>
    </source>
</evidence>
<dbReference type="SUPFAM" id="SSF56655">
    <property type="entry name" value="Carbohydrate phosphatase"/>
    <property type="match status" value="1"/>
</dbReference>
<name>A0A0A0BJH6_9GAMM</name>
<evidence type="ECO:0000256" key="3">
    <source>
        <dbReference type="ARBA" id="ARBA00022842"/>
    </source>
</evidence>
<dbReference type="STRING" id="392484.LP43_0564"/>
<dbReference type="PANTHER" id="PTHR20854:SF4">
    <property type="entry name" value="INOSITOL-1-MONOPHOSPHATASE-RELATED"/>
    <property type="match status" value="1"/>
</dbReference>
<dbReference type="GO" id="GO:0008934">
    <property type="term" value="F:inositol monophosphate 1-phosphatase activity"/>
    <property type="evidence" value="ECO:0007669"/>
    <property type="project" value="TreeGrafter"/>
</dbReference>
<feature type="binding site" evidence="4">
    <location>
        <position position="89"/>
    </location>
    <ligand>
        <name>Mg(2+)</name>
        <dbReference type="ChEBI" id="CHEBI:18420"/>
        <label>1</label>
        <note>catalytic</note>
    </ligand>
</feature>
<dbReference type="AlphaFoldDB" id="A0A0A0BJH6"/>
<feature type="binding site" evidence="4">
    <location>
        <position position="210"/>
    </location>
    <ligand>
        <name>Mg(2+)</name>
        <dbReference type="ChEBI" id="CHEBI:18420"/>
        <label>1</label>
        <note>catalytic</note>
    </ligand>
</feature>
<comment type="caution">
    <text evidence="5">The sequence shown here is derived from an EMBL/GenBank/DDBJ whole genome shotgun (WGS) entry which is preliminary data.</text>
</comment>
<dbReference type="GO" id="GO:0007165">
    <property type="term" value="P:signal transduction"/>
    <property type="evidence" value="ECO:0007669"/>
    <property type="project" value="TreeGrafter"/>
</dbReference>